<dbReference type="EMBL" id="WTPW01002326">
    <property type="protein sequence ID" value="KAF0386645.1"/>
    <property type="molecule type" value="Genomic_DNA"/>
</dbReference>
<evidence type="ECO:0000313" key="3">
    <source>
        <dbReference type="Proteomes" id="UP000439903"/>
    </source>
</evidence>
<keyword evidence="1" id="KW-1133">Transmembrane helix</keyword>
<dbReference type="OrthoDB" id="2418620at2759"/>
<dbReference type="AlphaFoldDB" id="A0A8H3X2H0"/>
<evidence type="ECO:0000256" key="1">
    <source>
        <dbReference type="SAM" id="Phobius"/>
    </source>
</evidence>
<keyword evidence="1" id="KW-0472">Membrane</keyword>
<comment type="caution">
    <text evidence="2">The sequence shown here is derived from an EMBL/GenBank/DDBJ whole genome shotgun (WGS) entry which is preliminary data.</text>
</comment>
<protein>
    <submittedName>
        <fullName evidence="2">Uncharacterized protein</fullName>
    </submittedName>
</protein>
<evidence type="ECO:0000313" key="2">
    <source>
        <dbReference type="EMBL" id="KAF0386645.1"/>
    </source>
</evidence>
<organism evidence="2 3">
    <name type="scientific">Gigaspora margarita</name>
    <dbReference type="NCBI Taxonomy" id="4874"/>
    <lineage>
        <taxon>Eukaryota</taxon>
        <taxon>Fungi</taxon>
        <taxon>Fungi incertae sedis</taxon>
        <taxon>Mucoromycota</taxon>
        <taxon>Glomeromycotina</taxon>
        <taxon>Glomeromycetes</taxon>
        <taxon>Diversisporales</taxon>
        <taxon>Gigasporaceae</taxon>
        <taxon>Gigaspora</taxon>
    </lineage>
</organism>
<keyword evidence="3" id="KW-1185">Reference proteome</keyword>
<proteinExistence type="predicted"/>
<name>A0A8H3X2H0_GIGMA</name>
<accession>A0A8H3X2H0</accession>
<dbReference type="Proteomes" id="UP000439903">
    <property type="component" value="Unassembled WGS sequence"/>
</dbReference>
<feature type="transmembrane region" description="Helical" evidence="1">
    <location>
        <begin position="6"/>
        <end position="26"/>
    </location>
</feature>
<reference evidence="2 3" key="1">
    <citation type="journal article" date="2019" name="Environ. Microbiol.">
        <title>At the nexus of three kingdoms: the genome of the mycorrhizal fungus Gigaspora margarita provides insights into plant, endobacterial and fungal interactions.</title>
        <authorList>
            <person name="Venice F."/>
            <person name="Ghignone S."/>
            <person name="Salvioli di Fossalunga A."/>
            <person name="Amselem J."/>
            <person name="Novero M."/>
            <person name="Xianan X."/>
            <person name="Sedzielewska Toro K."/>
            <person name="Morin E."/>
            <person name="Lipzen A."/>
            <person name="Grigoriev I.V."/>
            <person name="Henrissat B."/>
            <person name="Martin F.M."/>
            <person name="Bonfante P."/>
        </authorList>
    </citation>
    <scope>NUCLEOTIDE SEQUENCE [LARGE SCALE GENOMIC DNA]</scope>
    <source>
        <strain evidence="2 3">BEG34</strain>
    </source>
</reference>
<gene>
    <name evidence="2" type="ORF">F8M41_011364</name>
</gene>
<sequence>MLVRLAYTFFLITITTVIVGVPLEALPTSSSTSLNRRDSLPSCRFSILQSNCLTSTTMEVKCLNDARDIVTSKQNCKQNEVCIEYVNEQNNNFAICTSLNNVRRWTNESPSNSQSYCSIEAAYNTGSGKDLIFGVITYATNNISIQVLGIDVFMNGTRLDSSINKHGYSHIIKNYDGKSAISYCFVAGSDATVTAFAAALVNLQSV</sequence>
<keyword evidence="1" id="KW-0812">Transmembrane</keyword>